<protein>
    <submittedName>
        <fullName evidence="2">Uncharacterized protein</fullName>
    </submittedName>
</protein>
<organism evidence="2 3">
    <name type="scientific">Loxostege sticticalis</name>
    <name type="common">Beet webworm moth</name>
    <dbReference type="NCBI Taxonomy" id="481309"/>
    <lineage>
        <taxon>Eukaryota</taxon>
        <taxon>Metazoa</taxon>
        <taxon>Ecdysozoa</taxon>
        <taxon>Arthropoda</taxon>
        <taxon>Hexapoda</taxon>
        <taxon>Insecta</taxon>
        <taxon>Pterygota</taxon>
        <taxon>Neoptera</taxon>
        <taxon>Endopterygota</taxon>
        <taxon>Lepidoptera</taxon>
        <taxon>Glossata</taxon>
        <taxon>Ditrysia</taxon>
        <taxon>Pyraloidea</taxon>
        <taxon>Crambidae</taxon>
        <taxon>Pyraustinae</taxon>
        <taxon>Loxostege</taxon>
    </lineage>
</organism>
<keyword evidence="1" id="KW-0175">Coiled coil</keyword>
<accession>A0ABD0S302</accession>
<sequence>MEDLTIEEKCENLMNIVVESRKRFGKMCVDYEQKKSLMENKLLNLQLETISNYRFKPKQTLPNIEVDDMNQYTNDFSQEIKSRQKRIDDLKKRLKNTQDVVLQLKSDNVGRKLRQPLTAEALLTKAKSKHV</sequence>
<evidence type="ECO:0000256" key="1">
    <source>
        <dbReference type="SAM" id="Coils"/>
    </source>
</evidence>
<dbReference type="Proteomes" id="UP001549921">
    <property type="component" value="Unassembled WGS sequence"/>
</dbReference>
<evidence type="ECO:0000313" key="3">
    <source>
        <dbReference type="Proteomes" id="UP001549921"/>
    </source>
</evidence>
<feature type="coiled-coil region" evidence="1">
    <location>
        <begin position="80"/>
        <end position="107"/>
    </location>
</feature>
<name>A0ABD0S302_LOXSC</name>
<proteinExistence type="predicted"/>
<reference evidence="2 3" key="1">
    <citation type="submission" date="2024-06" db="EMBL/GenBank/DDBJ databases">
        <title>A chromosome-level genome assembly of beet webworm, Loxostege sticticalis.</title>
        <authorList>
            <person name="Zhang Y."/>
        </authorList>
    </citation>
    <scope>NUCLEOTIDE SEQUENCE [LARGE SCALE GENOMIC DNA]</scope>
    <source>
        <strain evidence="2">AQ028</strain>
        <tissue evidence="2">Male pupae</tissue>
    </source>
</reference>
<dbReference type="AlphaFoldDB" id="A0ABD0S302"/>
<comment type="caution">
    <text evidence="2">The sequence shown here is derived from an EMBL/GenBank/DDBJ whole genome shotgun (WGS) entry which is preliminary data.</text>
</comment>
<evidence type="ECO:0000313" key="2">
    <source>
        <dbReference type="EMBL" id="KAL0808451.1"/>
    </source>
</evidence>
<gene>
    <name evidence="2" type="ORF">ABMA28_012909</name>
</gene>
<dbReference type="EMBL" id="JBEDNZ010000031">
    <property type="protein sequence ID" value="KAL0808451.1"/>
    <property type="molecule type" value="Genomic_DNA"/>
</dbReference>